<name>A0A8K0ITU5_COCNU</name>
<dbReference type="EMBL" id="CM017885">
    <property type="protein sequence ID" value="KAG1367591.1"/>
    <property type="molecule type" value="Genomic_DNA"/>
</dbReference>
<keyword evidence="2" id="KW-1133">Transmembrane helix</keyword>
<dbReference type="Proteomes" id="UP000797356">
    <property type="component" value="Chromosome 14"/>
</dbReference>
<evidence type="ECO:0000313" key="3">
    <source>
        <dbReference type="EMBL" id="KAG1367591.1"/>
    </source>
</evidence>
<reference evidence="3" key="2">
    <citation type="submission" date="2019-07" db="EMBL/GenBank/DDBJ databases">
        <authorList>
            <person name="Yang Y."/>
            <person name="Bocs S."/>
            <person name="Baudouin L."/>
        </authorList>
    </citation>
    <scope>NUCLEOTIDE SEQUENCE</scope>
    <source>
        <tissue evidence="3">Spear leaf of Hainan Tall coconut</tissue>
    </source>
</reference>
<reference evidence="3" key="1">
    <citation type="journal article" date="2017" name="Gigascience">
        <title>The genome draft of coconut (Cocos nucifera).</title>
        <authorList>
            <person name="Xiao Y."/>
            <person name="Xu P."/>
            <person name="Fan H."/>
            <person name="Baudouin L."/>
            <person name="Xia W."/>
            <person name="Bocs S."/>
            <person name="Xu J."/>
            <person name="Li Q."/>
            <person name="Guo A."/>
            <person name="Zhou L."/>
            <person name="Li J."/>
            <person name="Wu Y."/>
            <person name="Ma Z."/>
            <person name="Armero A."/>
            <person name="Issali A.E."/>
            <person name="Liu N."/>
            <person name="Peng M."/>
            <person name="Yang Y."/>
        </authorList>
    </citation>
    <scope>NUCLEOTIDE SEQUENCE</scope>
    <source>
        <tissue evidence="3">Spear leaf of Hainan Tall coconut</tissue>
    </source>
</reference>
<keyword evidence="2" id="KW-0472">Membrane</keyword>
<evidence type="ECO:0000313" key="4">
    <source>
        <dbReference type="Proteomes" id="UP000797356"/>
    </source>
</evidence>
<proteinExistence type="predicted"/>
<gene>
    <name evidence="3" type="ORF">COCNU_14G000590</name>
</gene>
<protein>
    <submittedName>
        <fullName evidence="3">Uncharacterized protein</fullName>
    </submittedName>
</protein>
<keyword evidence="4" id="KW-1185">Reference proteome</keyword>
<evidence type="ECO:0000256" key="1">
    <source>
        <dbReference type="SAM" id="MobiDB-lite"/>
    </source>
</evidence>
<sequence>MRIARPRRVQTSEYRACVGGMDEAKGEDAGETPSPLSTPLLHPDALTKMADGHLFKQHPPRRPRRNSNPFLVLFSRCSPPESLLIASSLSSRLAFGHLVVLSGFLYILFPSSWIQEVEENEIMIPFF</sequence>
<comment type="caution">
    <text evidence="3">The sequence shown here is derived from an EMBL/GenBank/DDBJ whole genome shotgun (WGS) entry which is preliminary data.</text>
</comment>
<keyword evidence="2" id="KW-0812">Transmembrane</keyword>
<dbReference type="AlphaFoldDB" id="A0A8K0ITU5"/>
<feature type="region of interest" description="Disordered" evidence="1">
    <location>
        <begin position="19"/>
        <end position="39"/>
    </location>
</feature>
<evidence type="ECO:0000256" key="2">
    <source>
        <dbReference type="SAM" id="Phobius"/>
    </source>
</evidence>
<feature type="transmembrane region" description="Helical" evidence="2">
    <location>
        <begin position="93"/>
        <end position="114"/>
    </location>
</feature>
<accession>A0A8K0ITU5</accession>
<organism evidence="3 4">
    <name type="scientific">Cocos nucifera</name>
    <name type="common">Coconut palm</name>
    <dbReference type="NCBI Taxonomy" id="13894"/>
    <lineage>
        <taxon>Eukaryota</taxon>
        <taxon>Viridiplantae</taxon>
        <taxon>Streptophyta</taxon>
        <taxon>Embryophyta</taxon>
        <taxon>Tracheophyta</taxon>
        <taxon>Spermatophyta</taxon>
        <taxon>Magnoliopsida</taxon>
        <taxon>Liliopsida</taxon>
        <taxon>Arecaceae</taxon>
        <taxon>Arecoideae</taxon>
        <taxon>Cocoseae</taxon>
        <taxon>Attaleinae</taxon>
        <taxon>Cocos</taxon>
    </lineage>
</organism>